<evidence type="ECO:0000313" key="9">
    <source>
        <dbReference type="EMBL" id="RPE71196.1"/>
    </source>
</evidence>
<dbReference type="InterPro" id="IPR001128">
    <property type="entry name" value="Cyt_P450"/>
</dbReference>
<dbReference type="PANTHER" id="PTHR46696">
    <property type="entry name" value="P450, PUTATIVE (EUROFUNG)-RELATED"/>
    <property type="match status" value="1"/>
</dbReference>
<dbReference type="PANTHER" id="PTHR46696:SF1">
    <property type="entry name" value="CYTOCHROME P450 YJIB-RELATED"/>
    <property type="match status" value="1"/>
</dbReference>
<keyword evidence="4 8" id="KW-0560">Oxidoreductase</keyword>
<evidence type="ECO:0000256" key="8">
    <source>
        <dbReference type="RuleBase" id="RU000461"/>
    </source>
</evidence>
<dbReference type="PROSITE" id="PS00086">
    <property type="entry name" value="CYTOCHROME_P450"/>
    <property type="match status" value="1"/>
</dbReference>
<comment type="caution">
    <text evidence="9">The sequence shown here is derived from an EMBL/GenBank/DDBJ whole genome shotgun (WGS) entry which is preliminary data.</text>
</comment>
<dbReference type="Proteomes" id="UP000269689">
    <property type="component" value="Unassembled WGS sequence"/>
</dbReference>
<keyword evidence="3 8" id="KW-0479">Metal-binding</keyword>
<evidence type="ECO:0000313" key="10">
    <source>
        <dbReference type="Proteomes" id="UP000269689"/>
    </source>
</evidence>
<evidence type="ECO:0000256" key="2">
    <source>
        <dbReference type="ARBA" id="ARBA00022617"/>
    </source>
</evidence>
<sequence>MKTLSQNPKNPAFVQNPYETYDKLRALGPIAYWQDLDLAVVSSYDGVQMGLKDRRFGREAPVGFKPVVPDHLRPFYDVDDHSMLELEGDRHRRLRSLVLRAFTSRRIKELAPEITEICHAQIDAFPKDAPFDLLTAYATPIPIRVISRLLGVPEDMGDQLLAWSNAMVAVYTPLCDIQTQTKAATAATEFADFMRSYIDKRRLSPADDLITHLIAAEEDGEKLSTPELISTCILLLNAGHEATVHSIGLGVKTLIEHQTPLETAQDRLRDDTVDGTIEEILRYDPPLHLFQRWVNEDTTFLGHDFKRGDKIGLLLGAANRDHDAWDRPDRFDSTRRVKQNTAFGGGIHFCVGAPLARLEMKIALSVLFDRCPDLALTEQPLYADTWHFHGLKTLMMCR</sequence>
<comment type="similarity">
    <text evidence="1 8">Belongs to the cytochrome P450 family.</text>
</comment>
<evidence type="ECO:0000256" key="5">
    <source>
        <dbReference type="ARBA" id="ARBA00023004"/>
    </source>
</evidence>
<dbReference type="GO" id="GO:0020037">
    <property type="term" value="F:heme binding"/>
    <property type="evidence" value="ECO:0007669"/>
    <property type="project" value="InterPro"/>
</dbReference>
<gene>
    <name evidence="9" type="ORF">EDD53_0310</name>
</gene>
<dbReference type="OrthoDB" id="9801155at2"/>
<keyword evidence="10" id="KW-1185">Reference proteome</keyword>
<dbReference type="AlphaFoldDB" id="A0A3N4UKL2"/>
<dbReference type="CDD" id="cd20625">
    <property type="entry name" value="CYP164-like"/>
    <property type="match status" value="1"/>
</dbReference>
<dbReference type="EMBL" id="RKQK01000001">
    <property type="protein sequence ID" value="RPE71196.1"/>
    <property type="molecule type" value="Genomic_DNA"/>
</dbReference>
<dbReference type="GO" id="GO:0004497">
    <property type="term" value="F:monooxygenase activity"/>
    <property type="evidence" value="ECO:0007669"/>
    <property type="project" value="UniProtKB-KW"/>
</dbReference>
<dbReference type="Pfam" id="PF00067">
    <property type="entry name" value="p450"/>
    <property type="match status" value="1"/>
</dbReference>
<dbReference type="InterPro" id="IPR036396">
    <property type="entry name" value="Cyt_P450_sf"/>
</dbReference>
<protein>
    <submittedName>
        <fullName evidence="9">Unspecific monooxygenase</fullName>
    </submittedName>
</protein>
<name>A0A3N4UKL2_9RHOB</name>
<evidence type="ECO:0000256" key="3">
    <source>
        <dbReference type="ARBA" id="ARBA00022723"/>
    </source>
</evidence>
<evidence type="ECO:0000256" key="4">
    <source>
        <dbReference type="ARBA" id="ARBA00023002"/>
    </source>
</evidence>
<dbReference type="GO" id="GO:0016705">
    <property type="term" value="F:oxidoreductase activity, acting on paired donors, with incorporation or reduction of molecular oxygen"/>
    <property type="evidence" value="ECO:0007669"/>
    <property type="project" value="InterPro"/>
</dbReference>
<dbReference type="InterPro" id="IPR017972">
    <property type="entry name" value="Cyt_P450_CS"/>
</dbReference>
<dbReference type="RefSeq" id="WP_123791434.1">
    <property type="nucleotide sequence ID" value="NZ_RKQK01000001.1"/>
</dbReference>
<reference evidence="9 10" key="1">
    <citation type="submission" date="2018-11" db="EMBL/GenBank/DDBJ databases">
        <title>Genomic Encyclopedia of Type Strains, Phase IV (KMG-IV): sequencing the most valuable type-strain genomes for metagenomic binning, comparative biology and taxonomic classification.</title>
        <authorList>
            <person name="Goeker M."/>
        </authorList>
    </citation>
    <scope>NUCLEOTIDE SEQUENCE [LARGE SCALE GENOMIC DNA]</scope>
    <source>
        <strain evidence="9 10">DSM 104731</strain>
    </source>
</reference>
<keyword evidence="5 8" id="KW-0408">Iron</keyword>
<dbReference type="SUPFAM" id="SSF48264">
    <property type="entry name" value="Cytochrome P450"/>
    <property type="match status" value="1"/>
</dbReference>
<accession>A0A3N4UKL2</accession>
<dbReference type="FunFam" id="1.10.630.10:FF:000018">
    <property type="entry name" value="Cytochrome P450 monooxygenase"/>
    <property type="match status" value="1"/>
</dbReference>
<comment type="function">
    <text evidence="7">Cytochromes P450 are a group of heme-thiolate monooxygenases. They oxidize a variety of structurally unrelated compounds, including steroids, fatty acids, and xenobiotics.</text>
</comment>
<dbReference type="Gene3D" id="1.10.630.10">
    <property type="entry name" value="Cytochrome P450"/>
    <property type="match status" value="1"/>
</dbReference>
<evidence type="ECO:0000256" key="6">
    <source>
        <dbReference type="ARBA" id="ARBA00023033"/>
    </source>
</evidence>
<keyword evidence="2 8" id="KW-0349">Heme</keyword>
<organism evidence="9 10">
    <name type="scientific">Pacificibacter maritimus</name>
    <dbReference type="NCBI Taxonomy" id="762213"/>
    <lineage>
        <taxon>Bacteria</taxon>
        <taxon>Pseudomonadati</taxon>
        <taxon>Pseudomonadota</taxon>
        <taxon>Alphaproteobacteria</taxon>
        <taxon>Rhodobacterales</taxon>
        <taxon>Roseobacteraceae</taxon>
        <taxon>Pacificibacter</taxon>
    </lineage>
</organism>
<dbReference type="GO" id="GO:0005506">
    <property type="term" value="F:iron ion binding"/>
    <property type="evidence" value="ECO:0007669"/>
    <property type="project" value="InterPro"/>
</dbReference>
<evidence type="ECO:0000256" key="1">
    <source>
        <dbReference type="ARBA" id="ARBA00010617"/>
    </source>
</evidence>
<dbReference type="InterPro" id="IPR002397">
    <property type="entry name" value="Cyt_P450_B"/>
</dbReference>
<proteinExistence type="inferred from homology"/>
<keyword evidence="6 8" id="KW-0503">Monooxygenase</keyword>
<evidence type="ECO:0000256" key="7">
    <source>
        <dbReference type="ARBA" id="ARBA00043906"/>
    </source>
</evidence>
<dbReference type="PRINTS" id="PR00359">
    <property type="entry name" value="BP450"/>
</dbReference>